<organism evidence="1 2">
    <name type="scientific">Rhizophagus irregularis</name>
    <dbReference type="NCBI Taxonomy" id="588596"/>
    <lineage>
        <taxon>Eukaryota</taxon>
        <taxon>Fungi</taxon>
        <taxon>Fungi incertae sedis</taxon>
        <taxon>Mucoromycota</taxon>
        <taxon>Glomeromycotina</taxon>
        <taxon>Glomeromycetes</taxon>
        <taxon>Glomerales</taxon>
        <taxon>Glomeraceae</taxon>
        <taxon>Rhizophagus</taxon>
    </lineage>
</organism>
<gene>
    <name evidence="1" type="ORF">RhiirA5_442850</name>
</gene>
<proteinExistence type="predicted"/>
<dbReference type="AlphaFoldDB" id="A0A2N0NEF7"/>
<protein>
    <submittedName>
        <fullName evidence="1">Uncharacterized protein</fullName>
    </submittedName>
</protein>
<reference evidence="1 2" key="1">
    <citation type="submission" date="2016-04" db="EMBL/GenBank/DDBJ databases">
        <title>Genome analyses suggest a sexual origin of heterokaryosis in a supposedly ancient asexual fungus.</title>
        <authorList>
            <person name="Ropars J."/>
            <person name="Sedzielewska K."/>
            <person name="Noel J."/>
            <person name="Charron P."/>
            <person name="Farinelli L."/>
            <person name="Marton T."/>
            <person name="Kruger M."/>
            <person name="Pelin A."/>
            <person name="Brachmann A."/>
            <person name="Corradi N."/>
        </authorList>
    </citation>
    <scope>NUCLEOTIDE SEQUENCE [LARGE SCALE GENOMIC DNA]</scope>
    <source>
        <strain evidence="1 2">A5</strain>
    </source>
</reference>
<accession>A0A2N0NEF7</accession>
<reference evidence="1 2" key="2">
    <citation type="submission" date="2017-09" db="EMBL/GenBank/DDBJ databases">
        <title>Extensive intraspecific genome diversity in a model arbuscular mycorrhizal fungus.</title>
        <authorList>
            <person name="Chen E.C."/>
            <person name="Morin E."/>
            <person name="Beaudet D."/>
            <person name="Noel J."/>
            <person name="Ndikumana S."/>
            <person name="Charron P."/>
            <person name="St-Onge C."/>
            <person name="Giorgi J."/>
            <person name="Grigoriev I.V."/>
            <person name="Roux C."/>
            <person name="Martin F.M."/>
            <person name="Corradi N."/>
        </authorList>
    </citation>
    <scope>NUCLEOTIDE SEQUENCE [LARGE SCALE GENOMIC DNA]</scope>
    <source>
        <strain evidence="1 2">A5</strain>
    </source>
</reference>
<comment type="caution">
    <text evidence="1">The sequence shown here is derived from an EMBL/GenBank/DDBJ whole genome shotgun (WGS) entry which is preliminary data.</text>
</comment>
<dbReference type="VEuPathDB" id="FungiDB:RhiirFUN_002467"/>
<dbReference type="Proteomes" id="UP000232722">
    <property type="component" value="Unassembled WGS sequence"/>
</dbReference>
<evidence type="ECO:0000313" key="2">
    <source>
        <dbReference type="Proteomes" id="UP000232722"/>
    </source>
</evidence>
<name>A0A2N0NEF7_9GLOM</name>
<dbReference type="EMBL" id="LLXJ01009411">
    <property type="protein sequence ID" value="PKB92946.1"/>
    <property type="molecule type" value="Genomic_DNA"/>
</dbReference>
<evidence type="ECO:0000313" key="1">
    <source>
        <dbReference type="EMBL" id="PKB92946.1"/>
    </source>
</evidence>
<sequence>MLFNAAHLSKIQSAKAVNGFWQDDLDNYDEFTYVDITIKANTESEVSISSRLTIAPSQMYIVVDTESTIDEESNIEKIPIEANLQSWKKVIQKLT</sequence>